<protein>
    <submittedName>
        <fullName evidence="4">NPC intracellular cholesterol transporter 1 isoform X1</fullName>
    </submittedName>
</protein>
<keyword evidence="2" id="KW-0812">Transmembrane</keyword>
<keyword evidence="1" id="KW-0175">Coiled coil</keyword>
<dbReference type="OrthoDB" id="6510177at2759"/>
<gene>
    <name evidence="4" type="ORF">G2W53_031703</name>
</gene>
<evidence type="ECO:0000259" key="3">
    <source>
        <dbReference type="Pfam" id="PF16414"/>
    </source>
</evidence>
<feature type="domain" description="Niemann-Pick C1 N-terminal" evidence="3">
    <location>
        <begin position="204"/>
        <end position="373"/>
    </location>
</feature>
<dbReference type="AlphaFoldDB" id="A0A834W626"/>
<dbReference type="GO" id="GO:0016020">
    <property type="term" value="C:membrane"/>
    <property type="evidence" value="ECO:0007669"/>
    <property type="project" value="TreeGrafter"/>
</dbReference>
<dbReference type="InterPro" id="IPR032190">
    <property type="entry name" value="NPC1_N"/>
</dbReference>
<dbReference type="GO" id="GO:0032934">
    <property type="term" value="F:sterol binding"/>
    <property type="evidence" value="ECO:0007669"/>
    <property type="project" value="TreeGrafter"/>
</dbReference>
<evidence type="ECO:0000256" key="1">
    <source>
        <dbReference type="SAM" id="Coils"/>
    </source>
</evidence>
<evidence type="ECO:0000313" key="4">
    <source>
        <dbReference type="EMBL" id="KAF7810727.1"/>
    </source>
</evidence>
<proteinExistence type="predicted"/>
<dbReference type="EMBL" id="JAAIUW010000010">
    <property type="protein sequence ID" value="KAF7810727.1"/>
    <property type="molecule type" value="Genomic_DNA"/>
</dbReference>
<feature type="coiled-coil region" evidence="1">
    <location>
        <begin position="164"/>
        <end position="191"/>
    </location>
</feature>
<keyword evidence="2" id="KW-0472">Membrane</keyword>
<dbReference type="PANTHER" id="PTHR45727:SF8">
    <property type="entry name" value="PATCHED FAMILY PROTEIN"/>
    <property type="match status" value="1"/>
</dbReference>
<dbReference type="PANTHER" id="PTHR45727">
    <property type="entry name" value="NPC INTRACELLULAR CHOLESTEROL TRANSPORTER 1"/>
    <property type="match status" value="1"/>
</dbReference>
<comment type="caution">
    <text evidence="4">The sequence shown here is derived from an EMBL/GenBank/DDBJ whole genome shotgun (WGS) entry which is preliminary data.</text>
</comment>
<accession>A0A834W626</accession>
<dbReference type="Pfam" id="PF16414">
    <property type="entry name" value="NPC1_N"/>
    <property type="match status" value="2"/>
</dbReference>
<dbReference type="GO" id="GO:0015918">
    <property type="term" value="P:sterol transport"/>
    <property type="evidence" value="ECO:0007669"/>
    <property type="project" value="TreeGrafter"/>
</dbReference>
<reference evidence="4" key="1">
    <citation type="submission" date="2020-09" db="EMBL/GenBank/DDBJ databases">
        <title>Genome-Enabled Discovery of Anthraquinone Biosynthesis in Senna tora.</title>
        <authorList>
            <person name="Kang S.-H."/>
            <person name="Pandey R.P."/>
            <person name="Lee C.-M."/>
            <person name="Sim J.-S."/>
            <person name="Jeong J.-T."/>
            <person name="Choi B.-S."/>
            <person name="Jung M."/>
            <person name="Ginzburg D."/>
            <person name="Zhao K."/>
            <person name="Won S.Y."/>
            <person name="Oh T.-J."/>
            <person name="Yu Y."/>
            <person name="Kim N.-H."/>
            <person name="Lee O.R."/>
            <person name="Lee T.-H."/>
            <person name="Bashyal P."/>
            <person name="Kim T.-S."/>
            <person name="Lee W.-H."/>
            <person name="Kawkins C."/>
            <person name="Kim C.-K."/>
            <person name="Kim J.S."/>
            <person name="Ahn B.O."/>
            <person name="Rhee S.Y."/>
            <person name="Sohng J.K."/>
        </authorList>
    </citation>
    <scope>NUCLEOTIDE SEQUENCE</scope>
    <source>
        <tissue evidence="4">Leaf</tissue>
    </source>
</reference>
<feature type="domain" description="Niemann-Pick C1 N-terminal" evidence="3">
    <location>
        <begin position="102"/>
        <end position="170"/>
    </location>
</feature>
<name>A0A834W626_9FABA</name>
<evidence type="ECO:0000256" key="2">
    <source>
        <dbReference type="SAM" id="Phobius"/>
    </source>
</evidence>
<evidence type="ECO:0000313" key="5">
    <source>
        <dbReference type="Proteomes" id="UP000634136"/>
    </source>
</evidence>
<organism evidence="4 5">
    <name type="scientific">Senna tora</name>
    <dbReference type="NCBI Taxonomy" id="362788"/>
    <lineage>
        <taxon>Eukaryota</taxon>
        <taxon>Viridiplantae</taxon>
        <taxon>Streptophyta</taxon>
        <taxon>Embryophyta</taxon>
        <taxon>Tracheophyta</taxon>
        <taxon>Spermatophyta</taxon>
        <taxon>Magnoliopsida</taxon>
        <taxon>eudicotyledons</taxon>
        <taxon>Gunneridae</taxon>
        <taxon>Pentapetalae</taxon>
        <taxon>rosids</taxon>
        <taxon>fabids</taxon>
        <taxon>Fabales</taxon>
        <taxon>Fabaceae</taxon>
        <taxon>Caesalpinioideae</taxon>
        <taxon>Cassia clade</taxon>
        <taxon>Senna</taxon>
    </lineage>
</organism>
<keyword evidence="2" id="KW-1133">Transmembrane helix</keyword>
<keyword evidence="5" id="KW-1185">Reference proteome</keyword>
<sequence length="507" mass="56165">MIHYYLKLLQYKGELSLLGKNSIPLFSFLFSLAQLDKLLISTKLSSHVILERTILVLIGLQIKALITAWVLLLCPSLLKAATSNSHALLSANGASRGKHSDEYCAMYDICGERSDGKVLNCPYSSPSVKPDELLSAKIQSLCPTIIGNVCCTEVQFNTLRAQVQQAKGLLIEQLEKEYEEQERDQKERLNDGLEGVASLLGMDAIPILVGCPACLRNFLNLFCELSCSPNQSLYINVTSIFEVNGNMTVDGIDFYVTEIFGEGLYNSCKDVKFGTMNTRALDFIGAGARNFKEWFEFIGQKVPPGSPGSPYSINFKTTVPDSSPMELMNASAYSCNDTSLGCSCGDCPSSPVCSGSEPPPHNKEPCSVRIGSLKVRCLEFSLVILYILLVIVLFGWVWFKGTRESRRLRTNAEPLLNDMGGDESISDNLQKNENSLMERGCRQDKPSSWVSENVSYADIVQNRKGVVRRENVSYADIGRRDNNGSDGLKRNDMREILAPQNDFKKTL</sequence>
<dbReference type="Proteomes" id="UP000634136">
    <property type="component" value="Unassembled WGS sequence"/>
</dbReference>
<feature type="transmembrane region" description="Helical" evidence="2">
    <location>
        <begin position="380"/>
        <end position="399"/>
    </location>
</feature>